<organism evidence="7 8">
    <name type="scientific">Plutella xylostella</name>
    <name type="common">Diamondback moth</name>
    <name type="synonym">Plutella maculipennis</name>
    <dbReference type="NCBI Taxonomy" id="51655"/>
    <lineage>
        <taxon>Eukaryota</taxon>
        <taxon>Metazoa</taxon>
        <taxon>Ecdysozoa</taxon>
        <taxon>Arthropoda</taxon>
        <taxon>Hexapoda</taxon>
        <taxon>Insecta</taxon>
        <taxon>Pterygota</taxon>
        <taxon>Neoptera</taxon>
        <taxon>Endopterygota</taxon>
        <taxon>Lepidoptera</taxon>
        <taxon>Glossata</taxon>
        <taxon>Ditrysia</taxon>
        <taxon>Yponomeutoidea</taxon>
        <taxon>Plutellidae</taxon>
        <taxon>Plutella</taxon>
    </lineage>
</organism>
<dbReference type="Proteomes" id="UP000823941">
    <property type="component" value="Chromosome 10"/>
</dbReference>
<evidence type="ECO:0000259" key="6">
    <source>
        <dbReference type="Pfam" id="PF22544"/>
    </source>
</evidence>
<proteinExistence type="predicted"/>
<dbReference type="InterPro" id="IPR053879">
    <property type="entry name" value="HYDIN_VesB_CFA65-like_Ig"/>
</dbReference>
<evidence type="ECO:0000313" key="7">
    <source>
        <dbReference type="EMBL" id="KAG7307543.1"/>
    </source>
</evidence>
<sequence length="606" mass="68635">MHCALNYINPFIDDNVNDLKTIDFGLVPVDSIVEKSIFIRNVSNEPVTYRVSEMYVLNDVDHVFDTSLVSSSAVAPDDTARVSVVFRPKIPNQSYTEYYTVDCSKGNNYRLTVTGSSFGPKVEISKKQVNFTIHKNSNDLRMEVITLVNQSAMDTTYQWLLPLSGRGYFQISTGSCGVIRANESIVASLIFTGSALGLYTAELVCLVLHQEPLFLNVMALVILQGHPTHPIEDHILQTRYRSRSAHYMENSLNRLTHIPAASVCERYLDFGTGSVTDITLNRSQVLCVTNHQDEEGFMQWMPDPENIFIVDPIEMIIPPKECRQFTVRFRPKVPEDVYGYVMFGDYQQKVVSEEDVKYKHSWFRIPCVGNTWSHCTEWPTQCDCPTEIVLPPTVPTRTSFANFSLSNKLESPMHFKFMAPTDTNYAIMPMCGIVHSRGWQIITVAMEAKTDGDYNENWDLVINGVQNIRIRLVGAAQACSIAVMSHGYEPAADAMSEFPPTVTGCVHYCCTYIHNLTRMFVHIRVLNHVDWLGADEGGSLILSPREIIPFRWWFFPKTPDMVYTTLTVMTAMCLINNRPVGVPIDYLVKVCGFSEYPELKVNCFTL</sequence>
<dbReference type="EMBL" id="JAHIBW010000010">
    <property type="protein sequence ID" value="KAG7307543.1"/>
    <property type="molecule type" value="Genomic_DNA"/>
</dbReference>
<keyword evidence="4" id="KW-0969">Cilium</keyword>
<dbReference type="Gene3D" id="2.60.40.10">
    <property type="entry name" value="Immunoglobulins"/>
    <property type="match status" value="4"/>
</dbReference>
<dbReference type="InterPro" id="IPR013783">
    <property type="entry name" value="Ig-like_fold"/>
</dbReference>
<dbReference type="InterPro" id="IPR052614">
    <property type="entry name" value="CFAP65"/>
</dbReference>
<dbReference type="PANTHER" id="PTHR46127:SF1">
    <property type="entry name" value="CILIA- AND FLAGELLA-ASSOCIATED PROTEIN 65"/>
    <property type="match status" value="1"/>
</dbReference>
<keyword evidence="8" id="KW-1185">Reference proteome</keyword>
<reference evidence="7 8" key="1">
    <citation type="submission" date="2021-06" db="EMBL/GenBank/DDBJ databases">
        <title>A haploid diamondback moth (Plutella xylostella L.) genome assembly resolves 31 chromosomes and identifies a diamide resistance mutation.</title>
        <authorList>
            <person name="Ward C.M."/>
            <person name="Perry K.D."/>
            <person name="Baker G."/>
            <person name="Powis K."/>
            <person name="Heckel D.G."/>
            <person name="Baxter S.W."/>
        </authorList>
    </citation>
    <scope>NUCLEOTIDE SEQUENCE [LARGE SCALE GENOMIC DNA]</scope>
    <source>
        <strain evidence="7 8">LV</strain>
        <tissue evidence="7">Single pupa</tissue>
    </source>
</reference>
<keyword evidence="3" id="KW-0963">Cytoplasm</keyword>
<accession>A0ABQ7QR98</accession>
<gene>
    <name evidence="7" type="ORF">JYU34_007749</name>
</gene>
<comment type="caution">
    <text evidence="7">The sequence shown here is derived from an EMBL/GenBank/DDBJ whole genome shotgun (WGS) entry which is preliminary data.</text>
</comment>
<dbReference type="Pfam" id="PF22544">
    <property type="entry name" value="HYDIN_VesB_CFA65-like_Ig"/>
    <property type="match status" value="1"/>
</dbReference>
<name>A0ABQ7QR98_PLUXY</name>
<evidence type="ECO:0000256" key="1">
    <source>
        <dbReference type="ARBA" id="ARBA00004138"/>
    </source>
</evidence>
<dbReference type="PANTHER" id="PTHR46127">
    <property type="entry name" value="CILIA- AND FLAGELLA-ASSOCIATED PROTEIN 65"/>
    <property type="match status" value="1"/>
</dbReference>
<evidence type="ECO:0000256" key="4">
    <source>
        <dbReference type="ARBA" id="ARBA00023069"/>
    </source>
</evidence>
<evidence type="ECO:0000256" key="5">
    <source>
        <dbReference type="ARBA" id="ARBA00023273"/>
    </source>
</evidence>
<protein>
    <recommendedName>
        <fullName evidence="6">HYDIN/VesB/CFA65-like Ig-like domain-containing protein</fullName>
    </recommendedName>
</protein>
<evidence type="ECO:0000256" key="2">
    <source>
        <dbReference type="ARBA" id="ARBA00004496"/>
    </source>
</evidence>
<comment type="subcellular location">
    <subcellularLocation>
        <location evidence="1">Cell projection</location>
        <location evidence="1">Cilium</location>
    </subcellularLocation>
    <subcellularLocation>
        <location evidence="2">Cytoplasm</location>
    </subcellularLocation>
</comment>
<keyword evidence="5" id="KW-0966">Cell projection</keyword>
<evidence type="ECO:0000256" key="3">
    <source>
        <dbReference type="ARBA" id="ARBA00022490"/>
    </source>
</evidence>
<evidence type="ECO:0000313" key="8">
    <source>
        <dbReference type="Proteomes" id="UP000823941"/>
    </source>
</evidence>
<feature type="domain" description="HYDIN/VesB/CFA65-like Ig-like" evidence="6">
    <location>
        <begin position="20"/>
        <end position="115"/>
    </location>
</feature>